<gene>
    <name evidence="1" type="ORF">LXT13_21530</name>
</gene>
<proteinExistence type="predicted"/>
<evidence type="ECO:0000313" key="1">
    <source>
        <dbReference type="EMBL" id="MCE4556984.1"/>
    </source>
</evidence>
<evidence type="ECO:0000313" key="2">
    <source>
        <dbReference type="Proteomes" id="UP001200741"/>
    </source>
</evidence>
<dbReference type="Proteomes" id="UP001200741">
    <property type="component" value="Unassembled WGS sequence"/>
</dbReference>
<protein>
    <submittedName>
        <fullName evidence="1">Uncharacterized protein</fullName>
    </submittedName>
</protein>
<keyword evidence="2" id="KW-1185">Reference proteome</keyword>
<accession>A0ABS8XWE8</accession>
<dbReference type="RefSeq" id="WP_233374369.1">
    <property type="nucleotide sequence ID" value="NZ_JAJTWU010000009.1"/>
</dbReference>
<comment type="caution">
    <text evidence="1">The sequence shown here is derived from an EMBL/GenBank/DDBJ whole genome shotgun (WGS) entry which is preliminary data.</text>
</comment>
<reference evidence="1 2" key="1">
    <citation type="submission" date="2021-12" db="EMBL/GenBank/DDBJ databases">
        <title>Genome seq of P8.</title>
        <authorList>
            <person name="Seo T."/>
        </authorList>
    </citation>
    <scope>NUCLEOTIDE SEQUENCE [LARGE SCALE GENOMIC DNA]</scope>
    <source>
        <strain evidence="1 2">P8</strain>
    </source>
</reference>
<sequence>MLKRSWVRWAVNASKYVKNQSSARTKLCTDLKAVNQRTLVLPPELDDSLRFGCD</sequence>
<organism evidence="1 2">
    <name type="scientific">Pelomonas cellulosilytica</name>
    <dbReference type="NCBI Taxonomy" id="2906762"/>
    <lineage>
        <taxon>Bacteria</taxon>
        <taxon>Pseudomonadati</taxon>
        <taxon>Pseudomonadota</taxon>
        <taxon>Betaproteobacteria</taxon>
        <taxon>Burkholderiales</taxon>
        <taxon>Sphaerotilaceae</taxon>
        <taxon>Roseateles</taxon>
    </lineage>
</organism>
<dbReference type="EMBL" id="JAJTWU010000009">
    <property type="protein sequence ID" value="MCE4556984.1"/>
    <property type="molecule type" value="Genomic_DNA"/>
</dbReference>
<name>A0ABS8XWE8_9BURK</name>